<protein>
    <recommendedName>
        <fullName evidence="3">NmrA-like domain-containing protein</fullName>
    </recommendedName>
</protein>
<dbReference type="OrthoDB" id="419598at2759"/>
<dbReference type="Proteomes" id="UP000799324">
    <property type="component" value="Unassembled WGS sequence"/>
</dbReference>
<evidence type="ECO:0000313" key="1">
    <source>
        <dbReference type="EMBL" id="KAF2654310.1"/>
    </source>
</evidence>
<gene>
    <name evidence="1" type="ORF">K491DRAFT_768967</name>
</gene>
<dbReference type="Gene3D" id="3.40.50.720">
    <property type="entry name" value="NAD(P)-binding Rossmann-like Domain"/>
    <property type="match status" value="1"/>
</dbReference>
<name>A0A6A6T3H0_9PLEO</name>
<reference evidence="1" key="1">
    <citation type="journal article" date="2020" name="Stud. Mycol.">
        <title>101 Dothideomycetes genomes: a test case for predicting lifestyles and emergence of pathogens.</title>
        <authorList>
            <person name="Haridas S."/>
            <person name="Albert R."/>
            <person name="Binder M."/>
            <person name="Bloem J."/>
            <person name="Labutti K."/>
            <person name="Salamov A."/>
            <person name="Andreopoulos B."/>
            <person name="Baker S."/>
            <person name="Barry K."/>
            <person name="Bills G."/>
            <person name="Bluhm B."/>
            <person name="Cannon C."/>
            <person name="Castanera R."/>
            <person name="Culley D."/>
            <person name="Daum C."/>
            <person name="Ezra D."/>
            <person name="Gonzalez J."/>
            <person name="Henrissat B."/>
            <person name="Kuo A."/>
            <person name="Liang C."/>
            <person name="Lipzen A."/>
            <person name="Lutzoni F."/>
            <person name="Magnuson J."/>
            <person name="Mondo S."/>
            <person name="Nolan M."/>
            <person name="Ohm R."/>
            <person name="Pangilinan J."/>
            <person name="Park H.-J."/>
            <person name="Ramirez L."/>
            <person name="Alfaro M."/>
            <person name="Sun H."/>
            <person name="Tritt A."/>
            <person name="Yoshinaga Y."/>
            <person name="Zwiers L.-H."/>
            <person name="Turgeon B."/>
            <person name="Goodwin S."/>
            <person name="Spatafora J."/>
            <person name="Crous P."/>
            <person name="Grigoriev I."/>
        </authorList>
    </citation>
    <scope>NUCLEOTIDE SEQUENCE</scope>
    <source>
        <strain evidence="1">CBS 122681</strain>
    </source>
</reference>
<dbReference type="InterPro" id="IPR036291">
    <property type="entry name" value="NAD(P)-bd_dom_sf"/>
</dbReference>
<accession>A0A6A6T3H0</accession>
<organism evidence="1 2">
    <name type="scientific">Lophiostoma macrostomum CBS 122681</name>
    <dbReference type="NCBI Taxonomy" id="1314788"/>
    <lineage>
        <taxon>Eukaryota</taxon>
        <taxon>Fungi</taxon>
        <taxon>Dikarya</taxon>
        <taxon>Ascomycota</taxon>
        <taxon>Pezizomycotina</taxon>
        <taxon>Dothideomycetes</taxon>
        <taxon>Pleosporomycetidae</taxon>
        <taxon>Pleosporales</taxon>
        <taxon>Lophiostomataceae</taxon>
        <taxon>Lophiostoma</taxon>
    </lineage>
</organism>
<dbReference type="AlphaFoldDB" id="A0A6A6T3H0"/>
<proteinExistence type="predicted"/>
<sequence>MVHILTRNPSSAIAQVLQFKGAILHIEDLGSPRTLQAALQTVTAIFLAIPADPISEITQASTPPNQAGTTQRAHWRAFSMQNFCRPEVEHMFAGVSDEGAHELRVAFHRQTRLDLIDVSEVARFAAAALDAPEGFSGSGEGIRVECLDDGQAMTLKEQGHVAVEAQLWQRDVGCGVDSNALKRYGIRLTPLAEALDRDALAW</sequence>
<evidence type="ECO:0000313" key="2">
    <source>
        <dbReference type="Proteomes" id="UP000799324"/>
    </source>
</evidence>
<dbReference type="SUPFAM" id="SSF51735">
    <property type="entry name" value="NAD(P)-binding Rossmann-fold domains"/>
    <property type="match status" value="1"/>
</dbReference>
<keyword evidence="2" id="KW-1185">Reference proteome</keyword>
<dbReference type="EMBL" id="MU004366">
    <property type="protein sequence ID" value="KAF2654310.1"/>
    <property type="molecule type" value="Genomic_DNA"/>
</dbReference>
<evidence type="ECO:0008006" key="3">
    <source>
        <dbReference type="Google" id="ProtNLM"/>
    </source>
</evidence>